<dbReference type="AlphaFoldDB" id="A0A8X7TN76"/>
<name>A0A8X7TN76_BRACI</name>
<dbReference type="OrthoDB" id="10359144at2759"/>
<reference evidence="2 3" key="1">
    <citation type="submission" date="2020-02" db="EMBL/GenBank/DDBJ databases">
        <authorList>
            <person name="Ma Q."/>
            <person name="Huang Y."/>
            <person name="Song X."/>
            <person name="Pei D."/>
        </authorList>
    </citation>
    <scope>NUCLEOTIDE SEQUENCE [LARGE SCALE GENOMIC DNA]</scope>
    <source>
        <strain evidence="2">Sxm20200214</strain>
        <tissue evidence="2">Leaf</tissue>
    </source>
</reference>
<protein>
    <submittedName>
        <fullName evidence="2">Uncharacterized protein</fullName>
    </submittedName>
</protein>
<evidence type="ECO:0000313" key="2">
    <source>
        <dbReference type="EMBL" id="KAG2247769.1"/>
    </source>
</evidence>
<feature type="region of interest" description="Disordered" evidence="1">
    <location>
        <begin position="124"/>
        <end position="149"/>
    </location>
</feature>
<organism evidence="2 3">
    <name type="scientific">Brassica carinata</name>
    <name type="common">Ethiopian mustard</name>
    <name type="synonym">Abyssinian cabbage</name>
    <dbReference type="NCBI Taxonomy" id="52824"/>
    <lineage>
        <taxon>Eukaryota</taxon>
        <taxon>Viridiplantae</taxon>
        <taxon>Streptophyta</taxon>
        <taxon>Embryophyta</taxon>
        <taxon>Tracheophyta</taxon>
        <taxon>Spermatophyta</taxon>
        <taxon>Magnoliopsida</taxon>
        <taxon>eudicotyledons</taxon>
        <taxon>Gunneridae</taxon>
        <taxon>Pentapetalae</taxon>
        <taxon>rosids</taxon>
        <taxon>malvids</taxon>
        <taxon>Brassicales</taxon>
        <taxon>Brassicaceae</taxon>
        <taxon>Brassiceae</taxon>
        <taxon>Brassica</taxon>
    </lineage>
</organism>
<proteinExistence type="predicted"/>
<comment type="caution">
    <text evidence="2">The sequence shown here is derived from an EMBL/GenBank/DDBJ whole genome shotgun (WGS) entry which is preliminary data.</text>
</comment>
<accession>A0A8X7TN76</accession>
<dbReference type="EMBL" id="JAAMPC010000017">
    <property type="protein sequence ID" value="KAG2247769.1"/>
    <property type="molecule type" value="Genomic_DNA"/>
</dbReference>
<feature type="compositionally biased region" description="Polar residues" evidence="1">
    <location>
        <begin position="124"/>
        <end position="135"/>
    </location>
</feature>
<evidence type="ECO:0000313" key="3">
    <source>
        <dbReference type="Proteomes" id="UP000886595"/>
    </source>
</evidence>
<gene>
    <name evidence="2" type="ORF">Bca52824_087397</name>
</gene>
<keyword evidence="3" id="KW-1185">Reference proteome</keyword>
<evidence type="ECO:0000256" key="1">
    <source>
        <dbReference type="SAM" id="MobiDB-lite"/>
    </source>
</evidence>
<dbReference type="Proteomes" id="UP000886595">
    <property type="component" value="Unassembled WGS sequence"/>
</dbReference>
<sequence>MTKEEADLFIPALPSLVSLNFSKPELLLLLHQLVLSNPSGLSLISNLLCLCGVTFGSKYAMGSLDEDDQIASEICGQVQDVTQDVEYLKIGWEKMTAEYQGSQSRFTTIEERSGDKINLTSSREICSSRHGSSPKESLEPLGKQCITNK</sequence>